<dbReference type="AlphaFoldDB" id="A0A0H4VJ76"/>
<name>A0A0H4VJ76_9SPHN</name>
<reference evidence="3" key="2">
    <citation type="submission" date="2015-04" db="EMBL/GenBank/DDBJ databases">
        <title>The complete genome sequence of Erythrobacter sp. s21-N3.</title>
        <authorList>
            <person name="Zhuang L."/>
            <person name="Liu Y."/>
            <person name="Shao Z."/>
        </authorList>
    </citation>
    <scope>NUCLEOTIDE SEQUENCE [LARGE SCALE GENOMIC DNA]</scope>
    <source>
        <strain evidence="3">s21-N3</strain>
    </source>
</reference>
<sequence>MSMIMTITLSPARLAAAFATLALAACASTPSIPALPPSQEAYWDNLASHCGNAYAGGLASSDERDADWAGKRMVAHWAQCSPTRIAIAFHVEDAGEAEGWNRSRTWIVTRTSDGLRLKHDHRHSDGTQDAVTQYGGDTLSSGTARVQDFPVDAFSIALFEREGLDASLTNIWRVEVDPADQRAARFAYQLTRRNDPTRLFRVEFDASRNIAVPPPAWGW</sequence>
<protein>
    <recommendedName>
        <fullName evidence="4">Lipoprotein</fullName>
    </recommendedName>
</protein>
<feature type="signal peptide" evidence="1">
    <location>
        <begin position="1"/>
        <end position="24"/>
    </location>
</feature>
<evidence type="ECO:0000313" key="3">
    <source>
        <dbReference type="Proteomes" id="UP000059113"/>
    </source>
</evidence>
<dbReference type="Proteomes" id="UP000059113">
    <property type="component" value="Chromosome"/>
</dbReference>
<accession>A0A0H4VJ76</accession>
<gene>
    <name evidence="2" type="ORF">CP97_00895</name>
</gene>
<keyword evidence="1" id="KW-0732">Signal</keyword>
<dbReference type="EMBL" id="CP011310">
    <property type="protein sequence ID" value="AKQ43024.2"/>
    <property type="molecule type" value="Genomic_DNA"/>
</dbReference>
<reference evidence="2 3" key="1">
    <citation type="journal article" date="2015" name="Int. J. Syst. Evol. Microbiol.">
        <title>Erythrobacter atlanticus sp. nov., a bacterium from ocean sediment able to degrade polycyclic aromatic hydrocarbons.</title>
        <authorList>
            <person name="Zhuang L."/>
            <person name="Liu Y."/>
            <person name="Wang L."/>
            <person name="Wang W."/>
            <person name="Shao Z."/>
        </authorList>
    </citation>
    <scope>NUCLEOTIDE SEQUENCE [LARGE SCALE GENOMIC DNA]</scope>
    <source>
        <strain evidence="3">s21-N3</strain>
    </source>
</reference>
<organism evidence="2 3">
    <name type="scientific">Aurantiacibacter atlanticus</name>
    <dbReference type="NCBI Taxonomy" id="1648404"/>
    <lineage>
        <taxon>Bacteria</taxon>
        <taxon>Pseudomonadati</taxon>
        <taxon>Pseudomonadota</taxon>
        <taxon>Alphaproteobacteria</taxon>
        <taxon>Sphingomonadales</taxon>
        <taxon>Erythrobacteraceae</taxon>
        <taxon>Aurantiacibacter</taxon>
    </lineage>
</organism>
<proteinExistence type="predicted"/>
<evidence type="ECO:0000313" key="2">
    <source>
        <dbReference type="EMBL" id="AKQ43024.2"/>
    </source>
</evidence>
<dbReference type="STRING" id="1648404.CP97_00895"/>
<evidence type="ECO:0000256" key="1">
    <source>
        <dbReference type="SAM" id="SignalP"/>
    </source>
</evidence>
<evidence type="ECO:0008006" key="4">
    <source>
        <dbReference type="Google" id="ProtNLM"/>
    </source>
</evidence>
<feature type="chain" id="PRO_5007772112" description="Lipoprotein" evidence="1">
    <location>
        <begin position="25"/>
        <end position="219"/>
    </location>
</feature>
<dbReference type="KEGG" id="ery:CP97_00895"/>
<keyword evidence="3" id="KW-1185">Reference proteome</keyword>